<evidence type="ECO:0000313" key="1">
    <source>
        <dbReference type="EMBL" id="RPA71560.1"/>
    </source>
</evidence>
<reference evidence="1 2" key="1">
    <citation type="journal article" date="2018" name="Nat. Ecol. Evol.">
        <title>Pezizomycetes genomes reveal the molecular basis of ectomycorrhizal truffle lifestyle.</title>
        <authorList>
            <person name="Murat C."/>
            <person name="Payen T."/>
            <person name="Noel B."/>
            <person name="Kuo A."/>
            <person name="Morin E."/>
            <person name="Chen J."/>
            <person name="Kohler A."/>
            <person name="Krizsan K."/>
            <person name="Balestrini R."/>
            <person name="Da Silva C."/>
            <person name="Montanini B."/>
            <person name="Hainaut M."/>
            <person name="Levati E."/>
            <person name="Barry K.W."/>
            <person name="Belfiori B."/>
            <person name="Cichocki N."/>
            <person name="Clum A."/>
            <person name="Dockter R.B."/>
            <person name="Fauchery L."/>
            <person name="Guy J."/>
            <person name="Iotti M."/>
            <person name="Le Tacon F."/>
            <person name="Lindquist E.A."/>
            <person name="Lipzen A."/>
            <person name="Malagnac F."/>
            <person name="Mello A."/>
            <person name="Molinier V."/>
            <person name="Miyauchi S."/>
            <person name="Poulain J."/>
            <person name="Riccioni C."/>
            <person name="Rubini A."/>
            <person name="Sitrit Y."/>
            <person name="Splivallo R."/>
            <person name="Traeger S."/>
            <person name="Wang M."/>
            <person name="Zifcakova L."/>
            <person name="Wipf D."/>
            <person name="Zambonelli A."/>
            <person name="Paolocci F."/>
            <person name="Nowrousian M."/>
            <person name="Ottonello S."/>
            <person name="Baldrian P."/>
            <person name="Spatafora J.W."/>
            <person name="Henrissat B."/>
            <person name="Nagy L.G."/>
            <person name="Aury J.M."/>
            <person name="Wincker P."/>
            <person name="Grigoriev I.V."/>
            <person name="Bonfante P."/>
            <person name="Martin F.M."/>
        </authorList>
    </citation>
    <scope>NUCLEOTIDE SEQUENCE [LARGE SCALE GENOMIC DNA]</scope>
    <source>
        <strain evidence="1 2">RN42</strain>
    </source>
</reference>
<organism evidence="1 2">
    <name type="scientific">Ascobolus immersus RN42</name>
    <dbReference type="NCBI Taxonomy" id="1160509"/>
    <lineage>
        <taxon>Eukaryota</taxon>
        <taxon>Fungi</taxon>
        <taxon>Dikarya</taxon>
        <taxon>Ascomycota</taxon>
        <taxon>Pezizomycotina</taxon>
        <taxon>Pezizomycetes</taxon>
        <taxon>Pezizales</taxon>
        <taxon>Ascobolaceae</taxon>
        <taxon>Ascobolus</taxon>
    </lineage>
</organism>
<feature type="non-terminal residue" evidence="1">
    <location>
        <position position="1"/>
    </location>
</feature>
<keyword evidence="2" id="KW-1185">Reference proteome</keyword>
<gene>
    <name evidence="1" type="ORF">BJ508DRAFT_335912</name>
</gene>
<protein>
    <submittedName>
        <fullName evidence="1">Uncharacterized protein</fullName>
    </submittedName>
</protein>
<name>A0A3N4HHR0_ASCIM</name>
<accession>A0A3N4HHR0</accession>
<proteinExistence type="predicted"/>
<dbReference type="Proteomes" id="UP000275078">
    <property type="component" value="Unassembled WGS sequence"/>
</dbReference>
<evidence type="ECO:0000313" key="2">
    <source>
        <dbReference type="Proteomes" id="UP000275078"/>
    </source>
</evidence>
<sequence>TPSTACEVTGRNFADFTYGLNEGGSSSKGALRGASIVSRRGQVPVACRFTFDRVNGRCLGGERANSQCVTNASGYVPFAANQQVQGACIYCTLGTECGFAPVSDF</sequence>
<dbReference type="EMBL" id="ML119918">
    <property type="protein sequence ID" value="RPA71560.1"/>
    <property type="molecule type" value="Genomic_DNA"/>
</dbReference>
<dbReference type="AlphaFoldDB" id="A0A3N4HHR0"/>